<dbReference type="AlphaFoldDB" id="A0A498IZ08"/>
<evidence type="ECO:0000313" key="7">
    <source>
        <dbReference type="Proteomes" id="UP000290289"/>
    </source>
</evidence>
<dbReference type="InterPro" id="IPR010977">
    <property type="entry name" value="Aromatic_deC"/>
</dbReference>
<comment type="cofactor">
    <cofactor evidence="1 5">
        <name>pyridoxal 5'-phosphate</name>
        <dbReference type="ChEBI" id="CHEBI:597326"/>
    </cofactor>
</comment>
<dbReference type="Gene3D" id="3.40.640.10">
    <property type="entry name" value="Type I PLP-dependent aspartate aminotransferase-like (Major domain)"/>
    <property type="match status" value="1"/>
</dbReference>
<keyword evidence="4 5" id="KW-0456">Lyase</keyword>
<keyword evidence="7" id="KW-1185">Reference proteome</keyword>
<accession>A0A498IZ08</accession>
<dbReference type="PRINTS" id="PR00800">
    <property type="entry name" value="YHDCRBOXLASE"/>
</dbReference>
<evidence type="ECO:0000256" key="2">
    <source>
        <dbReference type="ARBA" id="ARBA00022793"/>
    </source>
</evidence>
<dbReference type="InterPro" id="IPR002129">
    <property type="entry name" value="PyrdxlP-dep_de-COase"/>
</dbReference>
<dbReference type="SUPFAM" id="SSF53383">
    <property type="entry name" value="PLP-dependent transferases"/>
    <property type="match status" value="1"/>
</dbReference>
<dbReference type="InterPro" id="IPR015424">
    <property type="entry name" value="PyrdxlP-dep_Trfase"/>
</dbReference>
<evidence type="ECO:0000256" key="1">
    <source>
        <dbReference type="ARBA" id="ARBA00001933"/>
    </source>
</evidence>
<dbReference type="STRING" id="3750.A0A498IZ08"/>
<proteinExistence type="inferred from homology"/>
<keyword evidence="2" id="KW-0210">Decarboxylase</keyword>
<dbReference type="GO" id="GO:0005737">
    <property type="term" value="C:cytoplasm"/>
    <property type="evidence" value="ECO:0007669"/>
    <property type="project" value="TreeGrafter"/>
</dbReference>
<dbReference type="GO" id="GO:0030170">
    <property type="term" value="F:pyridoxal phosphate binding"/>
    <property type="evidence" value="ECO:0007669"/>
    <property type="project" value="InterPro"/>
</dbReference>
<dbReference type="EMBL" id="RDQH01000336">
    <property type="protein sequence ID" value="RXH86972.1"/>
    <property type="molecule type" value="Genomic_DNA"/>
</dbReference>
<evidence type="ECO:0000256" key="5">
    <source>
        <dbReference type="RuleBase" id="RU000382"/>
    </source>
</evidence>
<evidence type="ECO:0000313" key="6">
    <source>
        <dbReference type="EMBL" id="RXH86972.1"/>
    </source>
</evidence>
<reference evidence="6 7" key="1">
    <citation type="submission" date="2018-10" db="EMBL/GenBank/DDBJ databases">
        <title>A high-quality apple genome assembly.</title>
        <authorList>
            <person name="Hu J."/>
        </authorList>
    </citation>
    <scope>NUCLEOTIDE SEQUENCE [LARGE SCALE GENOMIC DNA]</scope>
    <source>
        <strain evidence="7">cv. HFTH1</strain>
        <tissue evidence="6">Young leaf</tissue>
    </source>
</reference>
<dbReference type="InterPro" id="IPR015421">
    <property type="entry name" value="PyrdxlP-dep_Trfase_major"/>
</dbReference>
<dbReference type="PANTHER" id="PTHR11999:SF96">
    <property type="entry name" value="TYROSINE DECARBOXYLASE"/>
    <property type="match status" value="1"/>
</dbReference>
<comment type="similarity">
    <text evidence="5">Belongs to the group II decarboxylase family.</text>
</comment>
<evidence type="ECO:0000256" key="4">
    <source>
        <dbReference type="ARBA" id="ARBA00023239"/>
    </source>
</evidence>
<dbReference type="Proteomes" id="UP000290289">
    <property type="component" value="Chromosome 10"/>
</dbReference>
<dbReference type="GO" id="GO:0016831">
    <property type="term" value="F:carboxy-lyase activity"/>
    <property type="evidence" value="ECO:0007669"/>
    <property type="project" value="UniProtKB-KW"/>
</dbReference>
<organism evidence="6 7">
    <name type="scientific">Malus domestica</name>
    <name type="common">Apple</name>
    <name type="synonym">Pyrus malus</name>
    <dbReference type="NCBI Taxonomy" id="3750"/>
    <lineage>
        <taxon>Eukaryota</taxon>
        <taxon>Viridiplantae</taxon>
        <taxon>Streptophyta</taxon>
        <taxon>Embryophyta</taxon>
        <taxon>Tracheophyta</taxon>
        <taxon>Spermatophyta</taxon>
        <taxon>Magnoliopsida</taxon>
        <taxon>eudicotyledons</taxon>
        <taxon>Gunneridae</taxon>
        <taxon>Pentapetalae</taxon>
        <taxon>rosids</taxon>
        <taxon>fabids</taxon>
        <taxon>Rosales</taxon>
        <taxon>Rosaceae</taxon>
        <taxon>Amygdaloideae</taxon>
        <taxon>Maleae</taxon>
        <taxon>Malus</taxon>
    </lineage>
</organism>
<name>A0A498IZ08_MALDO</name>
<dbReference type="Gene3D" id="1.20.1340.10">
    <property type="entry name" value="dopa decarboxylase, N-terminal domain"/>
    <property type="match status" value="1"/>
</dbReference>
<gene>
    <name evidence="6" type="ORF">DVH24_022245</name>
</gene>
<dbReference type="FunFam" id="1.20.1340.10:FF:000001">
    <property type="entry name" value="Histidine decarboxylase"/>
    <property type="match status" value="1"/>
</dbReference>
<evidence type="ECO:0000256" key="3">
    <source>
        <dbReference type="ARBA" id="ARBA00022898"/>
    </source>
</evidence>
<dbReference type="Pfam" id="PF00282">
    <property type="entry name" value="Pyridoxal_deC"/>
    <property type="match status" value="1"/>
</dbReference>
<evidence type="ECO:0008006" key="8">
    <source>
        <dbReference type="Google" id="ProtNLM"/>
    </source>
</evidence>
<sequence>MGSLNIDNPPENNSVHHMTKDPLDLVAFRRQGHMMIDFIADYYQNIEKHPILSQVQPGYLRKRLPESAPYHPEPIEAILQDVQDHIVPGITHWQNPNHFAYFPATISTAGFLGEMLTTGFNVVGFNWMASPAATELETVVMDWPGDMLKLPKSFLFSDNGGEQYLSGDVGRIFAEPRKFLGVFISCILFCSTECDFGEVVI</sequence>
<protein>
    <recommendedName>
        <fullName evidence="8">Tyrosine decarboxylase</fullName>
    </recommendedName>
</protein>
<keyword evidence="3 5" id="KW-0663">Pyridoxal phosphate</keyword>
<dbReference type="PANTHER" id="PTHR11999">
    <property type="entry name" value="GROUP II PYRIDOXAL-5-PHOSPHATE DECARBOXYLASE"/>
    <property type="match status" value="1"/>
</dbReference>
<dbReference type="GO" id="GO:0006520">
    <property type="term" value="P:amino acid metabolic process"/>
    <property type="evidence" value="ECO:0007669"/>
    <property type="project" value="InterPro"/>
</dbReference>
<dbReference type="GO" id="GO:0019752">
    <property type="term" value="P:carboxylic acid metabolic process"/>
    <property type="evidence" value="ECO:0007669"/>
    <property type="project" value="InterPro"/>
</dbReference>
<comment type="caution">
    <text evidence="6">The sequence shown here is derived from an EMBL/GenBank/DDBJ whole genome shotgun (WGS) entry which is preliminary data.</text>
</comment>